<feature type="compositionally biased region" description="Basic and acidic residues" evidence="1">
    <location>
        <begin position="101"/>
        <end position="110"/>
    </location>
</feature>
<evidence type="ECO:0000313" key="2">
    <source>
        <dbReference type="EMBL" id="SNT43797.1"/>
    </source>
</evidence>
<organism evidence="2 3">
    <name type="scientific">Rhodococcoides kyotonense</name>
    <dbReference type="NCBI Taxonomy" id="398843"/>
    <lineage>
        <taxon>Bacteria</taxon>
        <taxon>Bacillati</taxon>
        <taxon>Actinomycetota</taxon>
        <taxon>Actinomycetes</taxon>
        <taxon>Mycobacteriales</taxon>
        <taxon>Nocardiaceae</taxon>
        <taxon>Rhodococcoides</taxon>
    </lineage>
</organism>
<evidence type="ECO:0000313" key="3">
    <source>
        <dbReference type="Proteomes" id="UP000198327"/>
    </source>
</evidence>
<protein>
    <recommendedName>
        <fullName evidence="4">HNH endonuclease</fullName>
    </recommendedName>
</protein>
<dbReference type="AlphaFoldDB" id="A0A239MLH8"/>
<accession>A0A239MLH8</accession>
<sequence length="153" mass="16689">LCRYHHSLKTMGAWHPTMLAGAIEYWQSNSGTTAVTLPGNTIGTTDLTGHTLAPHIPRKRRPKHTTETADQIPTDQKPADQKTTDENNTDEKPTDTAQTDTEQKDNETKTADTASTTTTATATTTKPRPTPTTCWSLKLSPSERADADDPAPY</sequence>
<dbReference type="EMBL" id="FZOW01000019">
    <property type="protein sequence ID" value="SNT43797.1"/>
    <property type="molecule type" value="Genomic_DNA"/>
</dbReference>
<keyword evidence="3" id="KW-1185">Reference proteome</keyword>
<evidence type="ECO:0000256" key="1">
    <source>
        <dbReference type="SAM" id="MobiDB-lite"/>
    </source>
</evidence>
<name>A0A239MLH8_9NOCA</name>
<feature type="non-terminal residue" evidence="2">
    <location>
        <position position="1"/>
    </location>
</feature>
<proteinExistence type="predicted"/>
<feature type="compositionally biased region" description="Low complexity" evidence="1">
    <location>
        <begin position="111"/>
        <end position="133"/>
    </location>
</feature>
<feature type="compositionally biased region" description="Basic and acidic residues" evidence="1">
    <location>
        <begin position="77"/>
        <end position="94"/>
    </location>
</feature>
<dbReference type="Proteomes" id="UP000198327">
    <property type="component" value="Unassembled WGS sequence"/>
</dbReference>
<feature type="region of interest" description="Disordered" evidence="1">
    <location>
        <begin position="45"/>
        <end position="153"/>
    </location>
</feature>
<reference evidence="3" key="1">
    <citation type="submission" date="2017-06" db="EMBL/GenBank/DDBJ databases">
        <authorList>
            <person name="Varghese N."/>
            <person name="Submissions S."/>
        </authorList>
    </citation>
    <scope>NUCLEOTIDE SEQUENCE [LARGE SCALE GENOMIC DNA]</scope>
    <source>
        <strain evidence="3">JCM 23211</strain>
    </source>
</reference>
<evidence type="ECO:0008006" key="4">
    <source>
        <dbReference type="Google" id="ProtNLM"/>
    </source>
</evidence>
<gene>
    <name evidence="2" type="ORF">SAMN05421642_11992</name>
</gene>